<keyword evidence="3" id="KW-1185">Reference proteome</keyword>
<feature type="transmembrane region" description="Helical" evidence="1">
    <location>
        <begin position="24"/>
        <end position="47"/>
    </location>
</feature>
<comment type="caution">
    <text evidence="2">The sequence shown here is derived from an EMBL/GenBank/DDBJ whole genome shotgun (WGS) entry which is preliminary data.</text>
</comment>
<keyword evidence="1" id="KW-0472">Membrane</keyword>
<protein>
    <submittedName>
        <fullName evidence="2">Uncharacterized protein</fullName>
    </submittedName>
</protein>
<dbReference type="Proteomes" id="UP000826656">
    <property type="component" value="Unassembled WGS sequence"/>
</dbReference>
<accession>A0ABQ7V659</accession>
<gene>
    <name evidence="2" type="ORF">KY290_023035</name>
</gene>
<dbReference type="EMBL" id="JAIVGD010000015">
    <property type="protein sequence ID" value="KAH0759542.1"/>
    <property type="molecule type" value="Genomic_DNA"/>
</dbReference>
<keyword evidence="1" id="KW-1133">Transmembrane helix</keyword>
<evidence type="ECO:0000313" key="2">
    <source>
        <dbReference type="EMBL" id="KAH0759542.1"/>
    </source>
</evidence>
<reference evidence="2 3" key="1">
    <citation type="journal article" date="2021" name="bioRxiv">
        <title>Chromosome-scale and haplotype-resolved genome assembly of a tetraploid potato cultivar.</title>
        <authorList>
            <person name="Sun H."/>
            <person name="Jiao W.-B."/>
            <person name="Krause K."/>
            <person name="Campoy J.A."/>
            <person name="Goel M."/>
            <person name="Folz-Donahue K."/>
            <person name="Kukat C."/>
            <person name="Huettel B."/>
            <person name="Schneeberger K."/>
        </authorList>
    </citation>
    <scope>NUCLEOTIDE SEQUENCE [LARGE SCALE GENOMIC DNA]</scope>
    <source>
        <strain evidence="2">SolTubOtavaFocal</strain>
        <tissue evidence="2">Leaves</tissue>
    </source>
</reference>
<sequence>MGVRVKMRYAEDVKDIINKFKIKLIVSVPMWLIILSDQVLIIAFVSYCLTN</sequence>
<keyword evidence="1" id="KW-0812">Transmembrane</keyword>
<organism evidence="2 3">
    <name type="scientific">Solanum tuberosum</name>
    <name type="common">Potato</name>
    <dbReference type="NCBI Taxonomy" id="4113"/>
    <lineage>
        <taxon>Eukaryota</taxon>
        <taxon>Viridiplantae</taxon>
        <taxon>Streptophyta</taxon>
        <taxon>Embryophyta</taxon>
        <taxon>Tracheophyta</taxon>
        <taxon>Spermatophyta</taxon>
        <taxon>Magnoliopsida</taxon>
        <taxon>eudicotyledons</taxon>
        <taxon>Gunneridae</taxon>
        <taxon>Pentapetalae</taxon>
        <taxon>asterids</taxon>
        <taxon>lamiids</taxon>
        <taxon>Solanales</taxon>
        <taxon>Solanaceae</taxon>
        <taxon>Solanoideae</taxon>
        <taxon>Solaneae</taxon>
        <taxon>Solanum</taxon>
    </lineage>
</organism>
<evidence type="ECO:0000256" key="1">
    <source>
        <dbReference type="SAM" id="Phobius"/>
    </source>
</evidence>
<evidence type="ECO:0000313" key="3">
    <source>
        <dbReference type="Proteomes" id="UP000826656"/>
    </source>
</evidence>
<name>A0ABQ7V659_SOLTU</name>
<proteinExistence type="predicted"/>